<feature type="region of interest" description="Disordered" evidence="1">
    <location>
        <begin position="71"/>
        <end position="116"/>
    </location>
</feature>
<protein>
    <submittedName>
        <fullName evidence="3">Uncharacterized protein</fullName>
    </submittedName>
</protein>
<keyword evidence="4" id="KW-1185">Reference proteome</keyword>
<dbReference type="EMBL" id="VSWC01000092">
    <property type="protein sequence ID" value="KAA1091035.1"/>
    <property type="molecule type" value="Genomic_DNA"/>
</dbReference>
<dbReference type="EMBL" id="VDEP01000178">
    <property type="protein sequence ID" value="KAA1125424.1"/>
    <property type="molecule type" value="Genomic_DNA"/>
</dbReference>
<proteinExistence type="predicted"/>
<dbReference type="Proteomes" id="UP000324748">
    <property type="component" value="Unassembled WGS sequence"/>
</dbReference>
<comment type="caution">
    <text evidence="3">The sequence shown here is derived from an EMBL/GenBank/DDBJ whole genome shotgun (WGS) entry which is preliminary data.</text>
</comment>
<evidence type="ECO:0000313" key="5">
    <source>
        <dbReference type="Proteomes" id="UP000325313"/>
    </source>
</evidence>
<sequence length="116" mass="12317">MGCNGAGSIGTLEPDTNSVTEQRLLFSGKSAANPLCRSPTGFASQRQAAMAPLPAVRRGTFCLVASSSKMGNDRASELGSLRKQGKGRTFERQSYGHKHNESITRRACSSLGREIG</sequence>
<evidence type="ECO:0000313" key="4">
    <source>
        <dbReference type="Proteomes" id="UP000324748"/>
    </source>
</evidence>
<evidence type="ECO:0000313" key="3">
    <source>
        <dbReference type="EMBL" id="KAA1125424.1"/>
    </source>
</evidence>
<organism evidence="3 5">
    <name type="scientific">Puccinia graminis f. sp. tritici</name>
    <dbReference type="NCBI Taxonomy" id="56615"/>
    <lineage>
        <taxon>Eukaryota</taxon>
        <taxon>Fungi</taxon>
        <taxon>Dikarya</taxon>
        <taxon>Basidiomycota</taxon>
        <taxon>Pucciniomycotina</taxon>
        <taxon>Pucciniomycetes</taxon>
        <taxon>Pucciniales</taxon>
        <taxon>Pucciniaceae</taxon>
        <taxon>Puccinia</taxon>
    </lineage>
</organism>
<dbReference type="Proteomes" id="UP000325313">
    <property type="component" value="Unassembled WGS sequence"/>
</dbReference>
<dbReference type="AlphaFoldDB" id="A0A5B0RL32"/>
<accession>A0A5B0RL32</accession>
<name>A0A5B0RL32_PUCGR</name>
<gene>
    <name evidence="2" type="ORF">PGT21_021482</name>
    <name evidence="3" type="ORF">PGTUg99_009430</name>
</gene>
<evidence type="ECO:0000256" key="1">
    <source>
        <dbReference type="SAM" id="MobiDB-lite"/>
    </source>
</evidence>
<evidence type="ECO:0000313" key="2">
    <source>
        <dbReference type="EMBL" id="KAA1091035.1"/>
    </source>
</evidence>
<reference evidence="4 5" key="1">
    <citation type="submission" date="2019-05" db="EMBL/GenBank/DDBJ databases">
        <title>Emergence of the Ug99 lineage of the wheat stem rust pathogen through somatic hybridization.</title>
        <authorList>
            <person name="Li F."/>
            <person name="Upadhyaya N.M."/>
            <person name="Sperschneider J."/>
            <person name="Matny O."/>
            <person name="Nguyen-Phuc H."/>
            <person name="Mago R."/>
            <person name="Raley C."/>
            <person name="Miller M.E."/>
            <person name="Silverstein K.A.T."/>
            <person name="Henningsen E."/>
            <person name="Hirsch C.D."/>
            <person name="Visser B."/>
            <person name="Pretorius Z.A."/>
            <person name="Steffenson B.J."/>
            <person name="Schwessinger B."/>
            <person name="Dodds P.N."/>
            <person name="Figueroa M."/>
        </authorList>
    </citation>
    <scope>NUCLEOTIDE SEQUENCE [LARGE SCALE GENOMIC DNA]</scope>
    <source>
        <strain evidence="2">21-0</strain>
        <strain evidence="3 5">Ug99</strain>
    </source>
</reference>